<evidence type="ECO:0000256" key="4">
    <source>
        <dbReference type="ARBA" id="ARBA00022679"/>
    </source>
</evidence>
<keyword evidence="9" id="KW-0518">Myosin</keyword>
<dbReference type="Pfam" id="PF02736">
    <property type="entry name" value="Myosin_N"/>
    <property type="match status" value="1"/>
</dbReference>
<dbReference type="EMBL" id="CAJNOI010000094">
    <property type="protein sequence ID" value="CAF1048615.1"/>
    <property type="molecule type" value="Genomic_DNA"/>
</dbReference>
<dbReference type="GO" id="GO:0051015">
    <property type="term" value="F:actin filament binding"/>
    <property type="evidence" value="ECO:0007669"/>
    <property type="project" value="InterPro"/>
</dbReference>
<dbReference type="InterPro" id="IPR000768">
    <property type="entry name" value="ART"/>
</dbReference>
<evidence type="ECO:0000256" key="1">
    <source>
        <dbReference type="ARBA" id="ARBA00008314"/>
    </source>
</evidence>
<keyword evidence="13" id="KW-0521">NADP</keyword>
<dbReference type="Gene3D" id="2.30.30.360">
    <property type="entry name" value="Myosin S1 fragment, N-terminal"/>
    <property type="match status" value="1"/>
</dbReference>
<evidence type="ECO:0000256" key="10">
    <source>
        <dbReference type="ARBA" id="ARBA00023175"/>
    </source>
</evidence>
<keyword evidence="3 13" id="KW-0328">Glycosyltransferase</keyword>
<keyword evidence="8 14" id="KW-0175">Coiled coil</keyword>
<dbReference type="Pfam" id="PF01129">
    <property type="entry name" value="ART"/>
    <property type="match status" value="1"/>
</dbReference>
<dbReference type="GO" id="GO:0016779">
    <property type="term" value="F:nucleotidyltransferase activity"/>
    <property type="evidence" value="ECO:0007669"/>
    <property type="project" value="UniProtKB-KW"/>
</dbReference>
<dbReference type="GO" id="GO:0106274">
    <property type="term" value="F:NAD+-protein-arginine ADP-ribosyltransferase activity"/>
    <property type="evidence" value="ECO:0007669"/>
    <property type="project" value="UniProtKB-EC"/>
</dbReference>
<dbReference type="SUPFAM" id="SSF56399">
    <property type="entry name" value="ADP-ribosylation"/>
    <property type="match status" value="1"/>
</dbReference>
<keyword evidence="18" id="KW-1185">Reference proteome</keyword>
<proteinExistence type="inferred from homology"/>
<evidence type="ECO:0000256" key="8">
    <source>
        <dbReference type="ARBA" id="ARBA00023054"/>
    </source>
</evidence>
<feature type="domain" description="Myosin N-terminal SH3-like" evidence="15">
    <location>
        <begin position="38"/>
        <end position="87"/>
    </location>
</feature>
<organism evidence="16 19">
    <name type="scientific">Adineta steineri</name>
    <dbReference type="NCBI Taxonomy" id="433720"/>
    <lineage>
        <taxon>Eukaryota</taxon>
        <taxon>Metazoa</taxon>
        <taxon>Spiralia</taxon>
        <taxon>Gnathifera</taxon>
        <taxon>Rotifera</taxon>
        <taxon>Eurotatoria</taxon>
        <taxon>Bdelloidea</taxon>
        <taxon>Adinetida</taxon>
        <taxon>Adinetidae</taxon>
        <taxon>Adineta</taxon>
    </lineage>
</organism>
<keyword evidence="6" id="KW-0547">Nucleotide-binding</keyword>
<accession>A0A814K791</accession>
<dbReference type="PROSITE" id="PS51996">
    <property type="entry name" value="TR_MART"/>
    <property type="match status" value="1"/>
</dbReference>
<evidence type="ECO:0000256" key="6">
    <source>
        <dbReference type="ARBA" id="ARBA00022741"/>
    </source>
</evidence>
<keyword evidence="11" id="KW-0009">Actin-binding</keyword>
<keyword evidence="13" id="KW-0520">NAD</keyword>
<dbReference type="PANTHER" id="PTHR46270:SF2">
    <property type="entry name" value="TIR DOMAIN-CONTAINING PROTEIN"/>
    <property type="match status" value="1"/>
</dbReference>
<evidence type="ECO:0000256" key="9">
    <source>
        <dbReference type="ARBA" id="ARBA00023123"/>
    </source>
</evidence>
<evidence type="ECO:0000256" key="2">
    <source>
        <dbReference type="ARBA" id="ARBA00009558"/>
    </source>
</evidence>
<evidence type="ECO:0000256" key="12">
    <source>
        <dbReference type="ARBA" id="ARBA00047597"/>
    </source>
</evidence>
<dbReference type="Gene3D" id="3.40.850.10">
    <property type="entry name" value="Kinesin motor domain"/>
    <property type="match status" value="1"/>
</dbReference>
<comment type="catalytic activity">
    <reaction evidence="12 13">
        <text>L-arginyl-[protein] + NAD(+) = N(omega)-(ADP-D-ribosyl)-L-arginyl-[protein] + nicotinamide + H(+)</text>
        <dbReference type="Rhea" id="RHEA:19149"/>
        <dbReference type="Rhea" id="RHEA-COMP:10532"/>
        <dbReference type="Rhea" id="RHEA-COMP:15087"/>
        <dbReference type="ChEBI" id="CHEBI:15378"/>
        <dbReference type="ChEBI" id="CHEBI:17154"/>
        <dbReference type="ChEBI" id="CHEBI:29965"/>
        <dbReference type="ChEBI" id="CHEBI:57540"/>
        <dbReference type="ChEBI" id="CHEBI:142554"/>
        <dbReference type="EC" id="2.4.2.31"/>
    </reaction>
</comment>
<dbReference type="GO" id="GO:0005524">
    <property type="term" value="F:ATP binding"/>
    <property type="evidence" value="ECO:0007669"/>
    <property type="project" value="UniProtKB-KW"/>
</dbReference>
<evidence type="ECO:0000256" key="13">
    <source>
        <dbReference type="RuleBase" id="RU361228"/>
    </source>
</evidence>
<dbReference type="FunFam" id="2.30.30.360:FF:000001">
    <property type="entry name" value="Myosin heavy chain"/>
    <property type="match status" value="1"/>
</dbReference>
<dbReference type="InterPro" id="IPR004009">
    <property type="entry name" value="SH3_Myosin"/>
</dbReference>
<keyword evidence="4 13" id="KW-0808">Transferase</keyword>
<feature type="coiled-coil region" evidence="14">
    <location>
        <begin position="842"/>
        <end position="937"/>
    </location>
</feature>
<dbReference type="GO" id="GO:0016459">
    <property type="term" value="C:myosin complex"/>
    <property type="evidence" value="ECO:0007669"/>
    <property type="project" value="UniProtKB-KW"/>
</dbReference>
<comment type="similarity">
    <text evidence="1">Belongs to the TRAFAC class myosin-kinesin ATPase superfamily. Myosin family.</text>
</comment>
<dbReference type="Proteomes" id="UP000663832">
    <property type="component" value="Unassembled WGS sequence"/>
</dbReference>
<dbReference type="EMBL" id="CAJNOM010000230">
    <property type="protein sequence ID" value="CAF1260792.1"/>
    <property type="molecule type" value="Genomic_DNA"/>
</dbReference>
<evidence type="ECO:0000313" key="16">
    <source>
        <dbReference type="EMBL" id="CAF1048615.1"/>
    </source>
</evidence>
<evidence type="ECO:0000256" key="3">
    <source>
        <dbReference type="ARBA" id="ARBA00022676"/>
    </source>
</evidence>
<dbReference type="Proteomes" id="UP000663877">
    <property type="component" value="Unassembled WGS sequence"/>
</dbReference>
<dbReference type="InterPro" id="IPR027417">
    <property type="entry name" value="P-loop_NTPase"/>
</dbReference>
<dbReference type="AlphaFoldDB" id="A0A814K791"/>
<dbReference type="PANTHER" id="PTHR46270">
    <property type="entry name" value="ARMADILLO-TYPE FOLD-RELATED"/>
    <property type="match status" value="1"/>
</dbReference>
<dbReference type="OrthoDB" id="10055605at2759"/>
<evidence type="ECO:0000259" key="15">
    <source>
        <dbReference type="PROSITE" id="PS51844"/>
    </source>
</evidence>
<dbReference type="Gene3D" id="3.90.176.10">
    <property type="entry name" value="Toxin ADP-ribosyltransferase, Chain A, domain 1"/>
    <property type="match status" value="1"/>
</dbReference>
<evidence type="ECO:0000313" key="19">
    <source>
        <dbReference type="Proteomes" id="UP000663877"/>
    </source>
</evidence>
<evidence type="ECO:0000313" key="17">
    <source>
        <dbReference type="EMBL" id="CAF1260792.1"/>
    </source>
</evidence>
<comment type="caution">
    <text evidence="16">The sequence shown here is derived from an EMBL/GenBank/DDBJ whole genome shotgun (WGS) entry which is preliminary data.</text>
</comment>
<evidence type="ECO:0000256" key="14">
    <source>
        <dbReference type="SAM" id="Coils"/>
    </source>
</evidence>
<dbReference type="SUPFAM" id="SSF52540">
    <property type="entry name" value="P-loop containing nucleoside triphosphate hydrolases"/>
    <property type="match status" value="1"/>
</dbReference>
<dbReference type="GO" id="GO:0003774">
    <property type="term" value="F:cytoskeletal motor activity"/>
    <property type="evidence" value="ECO:0007669"/>
    <property type="project" value="InterPro"/>
</dbReference>
<dbReference type="InterPro" id="IPR008989">
    <property type="entry name" value="Myosin_S1_N"/>
</dbReference>
<reference evidence="16" key="1">
    <citation type="submission" date="2021-02" db="EMBL/GenBank/DDBJ databases">
        <authorList>
            <person name="Nowell W R."/>
        </authorList>
    </citation>
    <scope>NUCLEOTIDE SEQUENCE</scope>
</reference>
<evidence type="ECO:0000256" key="5">
    <source>
        <dbReference type="ARBA" id="ARBA00022695"/>
    </source>
</evidence>
<dbReference type="PROSITE" id="PS51844">
    <property type="entry name" value="SH3_LIKE"/>
    <property type="match status" value="1"/>
</dbReference>
<evidence type="ECO:0000256" key="7">
    <source>
        <dbReference type="ARBA" id="ARBA00022840"/>
    </source>
</evidence>
<dbReference type="EC" id="2.4.2.31" evidence="13"/>
<evidence type="ECO:0000256" key="11">
    <source>
        <dbReference type="ARBA" id="ARBA00023203"/>
    </source>
</evidence>
<keyword evidence="10" id="KW-0505">Motor protein</keyword>
<sequence>MSIDGIIYDPNDPELKESMKYLSLPTEERIKLQAQAFDGKKQCWVPNAKESFVEAEITGTKGEEVTVKTSKGESLTLKKDDVQQMNPPKFTCCDDMANLTYLNDASVLHNLRDRYERWLIYTLLLYISESYVQSTQCQREAQYAFEKQCRIIPLIFKSSYQSAQWLGTILNGTTCIDFRKLDFEYAYEKLKVEIIQHKSQFRTNLDQSVEETQYEKTELVALPDSIPMEQQSFSTTQICPVSTYAVLGALDDFNLLQPLPVIEETFILIWFDPNIENMHRMSSTFSQNVHDLIRYYTDFKECINVIKSIVTSKIVLVTATEVAKDLLPNIVKLRSVDSVILYSTNSADDQFNADDYSKVVGGVSNINEIRFRLANVVERLDEHLRMRRSFRICKSKTDIVYEFGDFLWLNFLIEATKILGCGDGEINQFSNKGELVRIARIYYRGDCSTLKKIDQFDMNYQSQCALQSYTAVSFPFKLLNKALRTENWDLLMPFLFFIVDINNCLALEHDNLNDEGTNILHRGMRMSLEEFEKLEKTKGELISMNGFLSTSRSRHVAEFFSGSAKDDPGTVAIIFQIECDTVILDNNLVFADISKYSDIPDEEEVLISIGAVFRIRNIKQDLDGRWVIDMMGSSEIKPQEFAASGACEQFQCGGRPCAKCHKCRDWHFSGDQDSWNWVCNHKNWNDVDWRRWYNDREYKFFTKRGGATCSLGDFHGGLLLGLYDGDGGFGLLLGLHLCLCLEAIDIERFGRSIIIICKISTNGSSYNLIKNEYEKKEIQAQLKFAVLVRNAKPDADNLQGQLEWTEMFNLEKTLAETEQKLLNNRYTVEEYMKKRDASIKDIKNEKTKRDELLRKAQEVTNNIIEDKRIHDDLERRMKLINKERRDLLNEKKLQNIIDEMRRKATGNNDYDRVRQRMEELQISIAEQRQILSTKENE</sequence>
<name>A0A814K791_9BILA</name>
<dbReference type="InterPro" id="IPR036961">
    <property type="entry name" value="Kinesin_motor_dom_sf"/>
</dbReference>
<keyword evidence="7" id="KW-0067">ATP-binding</keyword>
<evidence type="ECO:0000313" key="18">
    <source>
        <dbReference type="Proteomes" id="UP000663832"/>
    </source>
</evidence>
<protein>
    <recommendedName>
        <fullName evidence="13">NAD(P)(+)--arginine ADP-ribosyltransferase</fullName>
        <ecNumber evidence="13">2.4.2.31</ecNumber>
    </recommendedName>
    <alternativeName>
        <fullName evidence="13">Mono(ADP-ribosyl)transferase</fullName>
    </alternativeName>
</protein>
<gene>
    <name evidence="16" type="ORF">BJG266_LOCUS18482</name>
    <name evidence="17" type="ORF">QVE165_LOCUS29039</name>
</gene>
<keyword evidence="5" id="KW-0548">Nucleotidyltransferase</keyword>
<comment type="similarity">
    <text evidence="2 13">Belongs to the Arg-specific ADP-ribosyltransferase family.</text>
</comment>